<keyword evidence="9" id="KW-1185">Reference proteome</keyword>
<dbReference type="EC" id="2.7.1.71" evidence="7"/>
<dbReference type="InterPro" id="IPR000623">
    <property type="entry name" value="Shikimate_kinase/TSH1"/>
</dbReference>
<evidence type="ECO:0000256" key="5">
    <source>
        <dbReference type="ARBA" id="ARBA00022840"/>
    </source>
</evidence>
<keyword evidence="7" id="KW-0479">Metal-binding</keyword>
<comment type="function">
    <text evidence="7">Catalyzes the specific phosphorylation of the 3-hydroxyl group of shikimic acid using ATP as a cosubstrate.</text>
</comment>
<dbReference type="GO" id="GO:0005829">
    <property type="term" value="C:cytosol"/>
    <property type="evidence" value="ECO:0007669"/>
    <property type="project" value="TreeGrafter"/>
</dbReference>
<feature type="binding site" evidence="7">
    <location>
        <position position="14"/>
    </location>
    <ligand>
        <name>Mg(2+)</name>
        <dbReference type="ChEBI" id="CHEBI:18420"/>
    </ligand>
</feature>
<dbReference type="Pfam" id="PF01202">
    <property type="entry name" value="SKI"/>
    <property type="match status" value="1"/>
</dbReference>
<evidence type="ECO:0000256" key="3">
    <source>
        <dbReference type="ARBA" id="ARBA00022741"/>
    </source>
</evidence>
<dbReference type="Gene3D" id="3.40.50.300">
    <property type="entry name" value="P-loop containing nucleotide triphosphate hydrolases"/>
    <property type="match status" value="1"/>
</dbReference>
<dbReference type="GO" id="GO:0008652">
    <property type="term" value="P:amino acid biosynthetic process"/>
    <property type="evidence" value="ECO:0007669"/>
    <property type="project" value="UniProtKB-KW"/>
</dbReference>
<evidence type="ECO:0000256" key="1">
    <source>
        <dbReference type="ARBA" id="ARBA00022605"/>
    </source>
</evidence>
<protein>
    <recommendedName>
        <fullName evidence="7">Shikimate kinase</fullName>
        <shortName evidence="7">SK</shortName>
        <ecNumber evidence="7">2.7.1.71</ecNumber>
    </recommendedName>
</protein>
<dbReference type="HAMAP" id="MF_00109">
    <property type="entry name" value="Shikimate_kinase"/>
    <property type="match status" value="1"/>
</dbReference>
<name>A0A4P6ZM58_9LACO</name>
<evidence type="ECO:0000313" key="9">
    <source>
        <dbReference type="Proteomes" id="UP000294321"/>
    </source>
</evidence>
<keyword evidence="4 7" id="KW-0418">Kinase</keyword>
<feature type="binding site" evidence="7">
    <location>
        <begin position="10"/>
        <end position="15"/>
    </location>
    <ligand>
        <name>ATP</name>
        <dbReference type="ChEBI" id="CHEBI:30616"/>
    </ligand>
</feature>
<keyword evidence="7" id="KW-0963">Cytoplasm</keyword>
<dbReference type="PRINTS" id="PR01100">
    <property type="entry name" value="SHIKIMTKNASE"/>
</dbReference>
<comment type="similarity">
    <text evidence="7">Belongs to the shikimate kinase family.</text>
</comment>
<sequence>MKLIIIGFMASGKSTMAKILSQKWQLPSHDLDQMVQQNAGMSIPEYFKKYDEAHFRALETDTLGMALKQTGILSTGGGTPMREVNFDAIQNQSAPVVFLNASDQTIQQRLIHDGASSRPLFQKLGMDGMMQLKHRRQLTYERLADRIINVNNENPVFNADRLVDKLGMVTNG</sequence>
<feature type="binding site" evidence="7">
    <location>
        <position position="118"/>
    </location>
    <ligand>
        <name>ATP</name>
        <dbReference type="ChEBI" id="CHEBI:30616"/>
    </ligand>
</feature>
<dbReference type="Proteomes" id="UP000294321">
    <property type="component" value="Chromosome"/>
</dbReference>
<feature type="binding site" evidence="7">
    <location>
        <position position="136"/>
    </location>
    <ligand>
        <name>substrate</name>
    </ligand>
</feature>
<keyword evidence="6 7" id="KW-0057">Aromatic amino acid biosynthesis</keyword>
<gene>
    <name evidence="7" type="primary">aroK</name>
    <name evidence="8" type="ORF">ELX58_04030</name>
</gene>
<evidence type="ECO:0000256" key="2">
    <source>
        <dbReference type="ARBA" id="ARBA00022679"/>
    </source>
</evidence>
<dbReference type="GO" id="GO:0005524">
    <property type="term" value="F:ATP binding"/>
    <property type="evidence" value="ECO:0007669"/>
    <property type="project" value="UniProtKB-UniRule"/>
</dbReference>
<dbReference type="PANTHER" id="PTHR21087">
    <property type="entry name" value="SHIKIMATE KINASE"/>
    <property type="match status" value="1"/>
</dbReference>
<comment type="caution">
    <text evidence="7">Lacks conserved residue(s) required for the propagation of feature annotation.</text>
</comment>
<keyword evidence="3 7" id="KW-0547">Nucleotide-binding</keyword>
<dbReference type="RefSeq" id="WP_133441879.1">
    <property type="nucleotide sequence ID" value="NZ_CP034726.1"/>
</dbReference>
<proteinExistence type="inferred from homology"/>
<comment type="pathway">
    <text evidence="7">Metabolic intermediate biosynthesis; chorismate biosynthesis; chorismate from D-erythrose 4-phosphate and phosphoenolpyruvate: step 5/7.</text>
</comment>
<evidence type="ECO:0000256" key="4">
    <source>
        <dbReference type="ARBA" id="ARBA00022777"/>
    </source>
</evidence>
<accession>A0A4P6ZM58</accession>
<keyword evidence="1 7" id="KW-0028">Amino-acid biosynthesis</keyword>
<dbReference type="SUPFAM" id="SSF52540">
    <property type="entry name" value="P-loop containing nucleoside triphosphate hydrolases"/>
    <property type="match status" value="1"/>
</dbReference>
<dbReference type="PANTHER" id="PTHR21087:SF16">
    <property type="entry name" value="SHIKIMATE KINASE 1, CHLOROPLASTIC"/>
    <property type="match status" value="1"/>
</dbReference>
<evidence type="ECO:0000256" key="7">
    <source>
        <dbReference type="HAMAP-Rule" id="MF_00109"/>
    </source>
</evidence>
<keyword evidence="2 7" id="KW-0808">Transferase</keyword>
<dbReference type="InterPro" id="IPR027417">
    <property type="entry name" value="P-loop_NTPase"/>
</dbReference>
<comment type="catalytic activity">
    <reaction evidence="7">
        <text>shikimate + ATP = 3-phosphoshikimate + ADP + H(+)</text>
        <dbReference type="Rhea" id="RHEA:13121"/>
        <dbReference type="ChEBI" id="CHEBI:15378"/>
        <dbReference type="ChEBI" id="CHEBI:30616"/>
        <dbReference type="ChEBI" id="CHEBI:36208"/>
        <dbReference type="ChEBI" id="CHEBI:145989"/>
        <dbReference type="ChEBI" id="CHEBI:456216"/>
        <dbReference type="EC" id="2.7.1.71"/>
    </reaction>
</comment>
<dbReference type="KEGG" id="lji:ELX58_04030"/>
<dbReference type="GO" id="GO:0009423">
    <property type="term" value="P:chorismate biosynthetic process"/>
    <property type="evidence" value="ECO:0007669"/>
    <property type="project" value="UniProtKB-UniRule"/>
</dbReference>
<comment type="cofactor">
    <cofactor evidence="7">
        <name>Mg(2+)</name>
        <dbReference type="ChEBI" id="CHEBI:18420"/>
    </cofactor>
    <text evidence="7">Binds 1 Mg(2+) ion per subunit.</text>
</comment>
<dbReference type="GO" id="GO:0000287">
    <property type="term" value="F:magnesium ion binding"/>
    <property type="evidence" value="ECO:0007669"/>
    <property type="project" value="UniProtKB-UniRule"/>
</dbReference>
<comment type="subunit">
    <text evidence="7">Monomer.</text>
</comment>
<feature type="binding site" evidence="7">
    <location>
        <position position="77"/>
    </location>
    <ligand>
        <name>substrate</name>
    </ligand>
</feature>
<dbReference type="GO" id="GO:0004765">
    <property type="term" value="F:shikimate kinase activity"/>
    <property type="evidence" value="ECO:0007669"/>
    <property type="project" value="UniProtKB-UniRule"/>
</dbReference>
<feature type="binding site" evidence="7">
    <location>
        <position position="56"/>
    </location>
    <ligand>
        <name>substrate</name>
    </ligand>
</feature>
<evidence type="ECO:0000313" key="8">
    <source>
        <dbReference type="EMBL" id="QBP18320.1"/>
    </source>
</evidence>
<dbReference type="InterPro" id="IPR031322">
    <property type="entry name" value="Shikimate/glucono_kinase"/>
</dbReference>
<dbReference type="UniPathway" id="UPA00053">
    <property type="reaction ID" value="UER00088"/>
</dbReference>
<evidence type="ECO:0000256" key="6">
    <source>
        <dbReference type="ARBA" id="ARBA00023141"/>
    </source>
</evidence>
<feature type="binding site" evidence="7">
    <location>
        <position position="32"/>
    </location>
    <ligand>
        <name>substrate</name>
    </ligand>
</feature>
<dbReference type="CDD" id="cd00464">
    <property type="entry name" value="SK"/>
    <property type="match status" value="1"/>
</dbReference>
<keyword evidence="7" id="KW-0460">Magnesium</keyword>
<reference evidence="9" key="1">
    <citation type="submission" date="2018-12" db="EMBL/GenBank/DDBJ databases">
        <title>A new species of lactobacillus.</title>
        <authorList>
            <person name="Jian Y."/>
            <person name="Xin L."/>
            <person name="Hong Z.J."/>
            <person name="Ming L.Z."/>
            <person name="Hong X.Z."/>
        </authorList>
    </citation>
    <scope>NUCLEOTIDE SEQUENCE [LARGE SCALE GENOMIC DNA]</scope>
    <source>
        <strain evidence="9">HSLZ-75</strain>
    </source>
</reference>
<dbReference type="AlphaFoldDB" id="A0A4P6ZM58"/>
<keyword evidence="5 7" id="KW-0067">ATP-binding</keyword>
<dbReference type="OrthoDB" id="9800332at2"/>
<dbReference type="GO" id="GO:0009073">
    <property type="term" value="P:aromatic amino acid family biosynthetic process"/>
    <property type="evidence" value="ECO:0007669"/>
    <property type="project" value="UniProtKB-KW"/>
</dbReference>
<dbReference type="EMBL" id="CP034726">
    <property type="protein sequence ID" value="QBP18320.1"/>
    <property type="molecule type" value="Genomic_DNA"/>
</dbReference>
<organism evidence="8 9">
    <name type="scientific">Acetilactobacillus jinshanensis</name>
    <dbReference type="NCBI Taxonomy" id="1720083"/>
    <lineage>
        <taxon>Bacteria</taxon>
        <taxon>Bacillati</taxon>
        <taxon>Bacillota</taxon>
        <taxon>Bacilli</taxon>
        <taxon>Lactobacillales</taxon>
        <taxon>Lactobacillaceae</taxon>
        <taxon>Acetilactobacillus</taxon>
    </lineage>
</organism>
<comment type="subcellular location">
    <subcellularLocation>
        <location evidence="7">Cytoplasm</location>
    </subcellularLocation>
</comment>